<evidence type="ECO:0000259" key="4">
    <source>
        <dbReference type="PROSITE" id="PS50043"/>
    </source>
</evidence>
<name>B4D7A9_9BACT</name>
<dbReference type="Gene3D" id="3.40.50.2300">
    <property type="match status" value="1"/>
</dbReference>
<feature type="domain" description="HTH luxR-type" evidence="4">
    <location>
        <begin position="146"/>
        <end position="211"/>
    </location>
</feature>
<keyword evidence="2" id="KW-0238">DNA-binding</keyword>
<dbReference type="CDD" id="cd06170">
    <property type="entry name" value="LuxR_C_like"/>
    <property type="match status" value="1"/>
</dbReference>
<dbReference type="InterPro" id="IPR000792">
    <property type="entry name" value="Tscrpt_reg_LuxR_C"/>
</dbReference>
<dbReference type="eggNOG" id="COG2197">
    <property type="taxonomic scope" value="Bacteria"/>
</dbReference>
<dbReference type="Pfam" id="PF00072">
    <property type="entry name" value="Response_reg"/>
    <property type="match status" value="1"/>
</dbReference>
<dbReference type="InterPro" id="IPR058245">
    <property type="entry name" value="NreC/VraR/RcsB-like_REC"/>
</dbReference>
<evidence type="ECO:0000256" key="2">
    <source>
        <dbReference type="ARBA" id="ARBA00023125"/>
    </source>
</evidence>
<gene>
    <name evidence="6" type="ORF">CfE428DRAFT_4799</name>
</gene>
<dbReference type="GO" id="GO:0003677">
    <property type="term" value="F:DNA binding"/>
    <property type="evidence" value="ECO:0007669"/>
    <property type="project" value="UniProtKB-KW"/>
</dbReference>
<proteinExistence type="predicted"/>
<dbReference type="PANTHER" id="PTHR43214:SF43">
    <property type="entry name" value="TWO-COMPONENT RESPONSE REGULATOR"/>
    <property type="match status" value="1"/>
</dbReference>
<dbReference type="GO" id="GO:0000160">
    <property type="term" value="P:phosphorelay signal transduction system"/>
    <property type="evidence" value="ECO:0007669"/>
    <property type="project" value="InterPro"/>
</dbReference>
<dbReference type="AlphaFoldDB" id="B4D7A9"/>
<dbReference type="InterPro" id="IPR016032">
    <property type="entry name" value="Sig_transdc_resp-reg_C-effctor"/>
</dbReference>
<dbReference type="Proteomes" id="UP000005824">
    <property type="component" value="Unassembled WGS sequence"/>
</dbReference>
<evidence type="ECO:0000313" key="7">
    <source>
        <dbReference type="Proteomes" id="UP000005824"/>
    </source>
</evidence>
<dbReference type="Pfam" id="PF00196">
    <property type="entry name" value="GerE"/>
    <property type="match status" value="1"/>
</dbReference>
<evidence type="ECO:0000259" key="5">
    <source>
        <dbReference type="PROSITE" id="PS50110"/>
    </source>
</evidence>
<dbReference type="InterPro" id="IPR001789">
    <property type="entry name" value="Sig_transdc_resp-reg_receiver"/>
</dbReference>
<dbReference type="InterPro" id="IPR039420">
    <property type="entry name" value="WalR-like"/>
</dbReference>
<evidence type="ECO:0000256" key="3">
    <source>
        <dbReference type="PROSITE-ProRule" id="PRU00169"/>
    </source>
</evidence>
<dbReference type="CDD" id="cd17535">
    <property type="entry name" value="REC_NarL-like"/>
    <property type="match status" value="1"/>
</dbReference>
<protein>
    <submittedName>
        <fullName evidence="6">Two component transcriptional regulator, LuxR family</fullName>
    </submittedName>
</protein>
<evidence type="ECO:0000313" key="6">
    <source>
        <dbReference type="EMBL" id="EDY17760.1"/>
    </source>
</evidence>
<dbReference type="EMBL" id="ABVL01000017">
    <property type="protein sequence ID" value="EDY17760.1"/>
    <property type="molecule type" value="Genomic_DNA"/>
</dbReference>
<dbReference type="PRINTS" id="PR00038">
    <property type="entry name" value="HTHLUXR"/>
</dbReference>
<reference evidence="6 7" key="1">
    <citation type="journal article" date="2011" name="J. Bacteriol.">
        <title>Genome sequence of Chthoniobacter flavus Ellin428, an aerobic heterotrophic soil bacterium.</title>
        <authorList>
            <person name="Kant R."/>
            <person name="van Passel M.W."/>
            <person name="Palva A."/>
            <person name="Lucas S."/>
            <person name="Lapidus A."/>
            <person name="Glavina Del Rio T."/>
            <person name="Dalin E."/>
            <person name="Tice H."/>
            <person name="Bruce D."/>
            <person name="Goodwin L."/>
            <person name="Pitluck S."/>
            <person name="Larimer F.W."/>
            <person name="Land M.L."/>
            <person name="Hauser L."/>
            <person name="Sangwan P."/>
            <person name="de Vos W.M."/>
            <person name="Janssen P.H."/>
            <person name="Smidt H."/>
        </authorList>
    </citation>
    <scope>NUCLEOTIDE SEQUENCE [LARGE SCALE GENOMIC DNA]</scope>
    <source>
        <strain evidence="6 7">Ellin428</strain>
    </source>
</reference>
<evidence type="ECO:0000256" key="1">
    <source>
        <dbReference type="ARBA" id="ARBA00022553"/>
    </source>
</evidence>
<organism evidence="6 7">
    <name type="scientific">Chthoniobacter flavus Ellin428</name>
    <dbReference type="NCBI Taxonomy" id="497964"/>
    <lineage>
        <taxon>Bacteria</taxon>
        <taxon>Pseudomonadati</taxon>
        <taxon>Verrucomicrobiota</taxon>
        <taxon>Spartobacteria</taxon>
        <taxon>Chthoniobacterales</taxon>
        <taxon>Chthoniobacteraceae</taxon>
        <taxon>Chthoniobacter</taxon>
    </lineage>
</organism>
<dbReference type="SUPFAM" id="SSF52172">
    <property type="entry name" value="CheY-like"/>
    <property type="match status" value="1"/>
</dbReference>
<dbReference type="InParanoid" id="B4D7A9"/>
<accession>B4D7A9</accession>
<dbReference type="InterPro" id="IPR011006">
    <property type="entry name" value="CheY-like_superfamily"/>
</dbReference>
<dbReference type="FunCoup" id="B4D7A9">
    <property type="interactions" value="147"/>
</dbReference>
<comment type="caution">
    <text evidence="6">The sequence shown here is derived from an EMBL/GenBank/DDBJ whole genome shotgun (WGS) entry which is preliminary data.</text>
</comment>
<keyword evidence="7" id="KW-1185">Reference proteome</keyword>
<dbReference type="SMART" id="SM00421">
    <property type="entry name" value="HTH_LUXR"/>
    <property type="match status" value="1"/>
</dbReference>
<dbReference type="PROSITE" id="PS50110">
    <property type="entry name" value="RESPONSE_REGULATORY"/>
    <property type="match status" value="1"/>
</dbReference>
<dbReference type="RefSeq" id="WP_006982120.1">
    <property type="nucleotide sequence ID" value="NZ_ABVL01000017.1"/>
</dbReference>
<dbReference type="PROSITE" id="PS00622">
    <property type="entry name" value="HTH_LUXR_1"/>
    <property type="match status" value="1"/>
</dbReference>
<dbReference type="STRING" id="497964.CfE428DRAFT_4799"/>
<dbReference type="PROSITE" id="PS50043">
    <property type="entry name" value="HTH_LUXR_2"/>
    <property type="match status" value="1"/>
</dbReference>
<dbReference type="GO" id="GO:0006355">
    <property type="term" value="P:regulation of DNA-templated transcription"/>
    <property type="evidence" value="ECO:0007669"/>
    <property type="project" value="InterPro"/>
</dbReference>
<keyword evidence="1 3" id="KW-0597">Phosphoprotein</keyword>
<dbReference type="SMART" id="SM00448">
    <property type="entry name" value="REC"/>
    <property type="match status" value="1"/>
</dbReference>
<dbReference type="PANTHER" id="PTHR43214">
    <property type="entry name" value="TWO-COMPONENT RESPONSE REGULATOR"/>
    <property type="match status" value="1"/>
</dbReference>
<feature type="domain" description="Response regulatory" evidence="5">
    <location>
        <begin position="5"/>
        <end position="121"/>
    </location>
</feature>
<sequence>MIKKRVMIVDDHPLVRERLAQIFNHEPDMEVCGEAEDAKQAMETIRLEAPDLVIVDITLKNSSGLDLIKSIRLHSETLPVLVLSMHEESLYAERVLRAGANGYITKHQQPAEVLTAVRRVLSGDVYVSDKMASEFLRSISTGVKSAPRSVDRLTDRELEVLELIGRGRTTREIATKLELGIATIDTYRARIKEKMDFNNASELLHFAIRWVQDRE</sequence>
<dbReference type="SUPFAM" id="SSF46894">
    <property type="entry name" value="C-terminal effector domain of the bipartite response regulators"/>
    <property type="match status" value="1"/>
</dbReference>
<feature type="modified residue" description="4-aspartylphosphate" evidence="3">
    <location>
        <position position="56"/>
    </location>
</feature>